<dbReference type="PIRSF" id="PIRSF037006">
    <property type="entry name" value="Wax_synthase"/>
    <property type="match status" value="1"/>
</dbReference>
<gene>
    <name evidence="11" type="ORF">AQUCO_02800147v1</name>
</gene>
<evidence type="ECO:0000256" key="8">
    <source>
        <dbReference type="ARBA" id="ARBA00023315"/>
    </source>
</evidence>
<comment type="pathway">
    <text evidence="2">Secondary metabolite biosynthesis.</text>
</comment>
<evidence type="ECO:0000259" key="10">
    <source>
        <dbReference type="Pfam" id="PF13813"/>
    </source>
</evidence>
<comment type="subcellular location">
    <subcellularLocation>
        <location evidence="1">Membrane</location>
        <topology evidence="1">Multi-pass membrane protein</topology>
    </subcellularLocation>
</comment>
<name>A0A2G5D423_AQUCA</name>
<dbReference type="Pfam" id="PF13813">
    <property type="entry name" value="MBOAT_2"/>
    <property type="match status" value="1"/>
</dbReference>
<keyword evidence="5 9" id="KW-0812">Transmembrane</keyword>
<dbReference type="GO" id="GO:0008374">
    <property type="term" value="F:O-acyltransferase activity"/>
    <property type="evidence" value="ECO:0007669"/>
    <property type="project" value="InterPro"/>
</dbReference>
<sequence>MENEINNFIKVWFTVFASLTYSYFISKQIPKGKFRLVSLLPIVIIFILLPLTLYSMHLGGITAFFIAWLANFKLLLFAFDQGPLSFSQNTYVSLPVFICIACLPIKMKSNTKNGATPSIQIDKKSFLQSIKKISNVIKVVLLALVVYLYDYEQYLHPTLVLLLYCFHIYFSLEIMLATVATMVQSLLGLELEPHFQKPYLATSLQDFWGKRWNLIVTSILRQSVYYPMLRVSSGWIGKRWAQKFAVFATFIVSGLMHELMFYYLGRVKPTWEVMLFFVLHGVCLAVEIAVKKSLKDRWQLHPVVSTPLALGFVVATGYWLFFPQLLRCDAVGRALNEYAAVVEFLKSVRHTMMISLAKIVKYVGV</sequence>
<evidence type="ECO:0000256" key="6">
    <source>
        <dbReference type="ARBA" id="ARBA00022989"/>
    </source>
</evidence>
<organism evidence="11 12">
    <name type="scientific">Aquilegia coerulea</name>
    <name type="common">Rocky mountain columbine</name>
    <dbReference type="NCBI Taxonomy" id="218851"/>
    <lineage>
        <taxon>Eukaryota</taxon>
        <taxon>Viridiplantae</taxon>
        <taxon>Streptophyta</taxon>
        <taxon>Embryophyta</taxon>
        <taxon>Tracheophyta</taxon>
        <taxon>Spermatophyta</taxon>
        <taxon>Magnoliopsida</taxon>
        <taxon>Ranunculales</taxon>
        <taxon>Ranunculaceae</taxon>
        <taxon>Thalictroideae</taxon>
        <taxon>Aquilegia</taxon>
    </lineage>
</organism>
<evidence type="ECO:0000256" key="5">
    <source>
        <dbReference type="ARBA" id="ARBA00022692"/>
    </source>
</evidence>
<dbReference type="AlphaFoldDB" id="A0A2G5D423"/>
<dbReference type="STRING" id="218851.A0A2G5D423"/>
<accession>A0A2G5D423</accession>
<evidence type="ECO:0000256" key="4">
    <source>
        <dbReference type="ARBA" id="ARBA00022679"/>
    </source>
</evidence>
<keyword evidence="12" id="KW-1185">Reference proteome</keyword>
<evidence type="ECO:0000256" key="3">
    <source>
        <dbReference type="ARBA" id="ARBA00007282"/>
    </source>
</evidence>
<dbReference type="Proteomes" id="UP000230069">
    <property type="component" value="Unassembled WGS sequence"/>
</dbReference>
<dbReference type="InParanoid" id="A0A2G5D423"/>
<feature type="domain" description="Wax synthase" evidence="10">
    <location>
        <begin position="192"/>
        <end position="279"/>
    </location>
</feature>
<comment type="similarity">
    <text evidence="3">Belongs to the wax synthase family.</text>
</comment>
<evidence type="ECO:0000313" key="11">
    <source>
        <dbReference type="EMBL" id="PIA38269.1"/>
    </source>
</evidence>
<dbReference type="FunCoup" id="A0A2G5D423">
    <property type="interactions" value="1"/>
</dbReference>
<keyword evidence="7 9" id="KW-0472">Membrane</keyword>
<reference evidence="11 12" key="1">
    <citation type="submission" date="2017-09" db="EMBL/GenBank/DDBJ databases">
        <title>WGS assembly of Aquilegia coerulea Goldsmith.</title>
        <authorList>
            <person name="Hodges S."/>
            <person name="Kramer E."/>
            <person name="Nordborg M."/>
            <person name="Tomkins J."/>
            <person name="Borevitz J."/>
            <person name="Derieg N."/>
            <person name="Yan J."/>
            <person name="Mihaltcheva S."/>
            <person name="Hayes R.D."/>
            <person name="Rokhsar D."/>
        </authorList>
    </citation>
    <scope>NUCLEOTIDE SEQUENCE [LARGE SCALE GENOMIC DNA]</scope>
    <source>
        <strain evidence="12">cv. Goldsmith</strain>
    </source>
</reference>
<dbReference type="InterPro" id="IPR017088">
    <property type="entry name" value="Wax_synthase_Magnoliopsida"/>
</dbReference>
<feature type="transmembrane region" description="Helical" evidence="9">
    <location>
        <begin position="302"/>
        <end position="321"/>
    </location>
</feature>
<dbReference type="GO" id="GO:0006629">
    <property type="term" value="P:lipid metabolic process"/>
    <property type="evidence" value="ECO:0007669"/>
    <property type="project" value="InterPro"/>
</dbReference>
<feature type="transmembrane region" description="Helical" evidence="9">
    <location>
        <begin position="270"/>
        <end position="290"/>
    </location>
</feature>
<dbReference type="InterPro" id="IPR032805">
    <property type="entry name" value="Wax_synthase_dom"/>
</dbReference>
<feature type="transmembrane region" description="Helical" evidence="9">
    <location>
        <begin position="244"/>
        <end position="264"/>
    </location>
</feature>
<keyword evidence="4" id="KW-0808">Transferase</keyword>
<evidence type="ECO:0000256" key="1">
    <source>
        <dbReference type="ARBA" id="ARBA00004141"/>
    </source>
</evidence>
<protein>
    <recommendedName>
        <fullName evidence="10">Wax synthase domain-containing protein</fullName>
    </recommendedName>
</protein>
<keyword evidence="6 9" id="KW-1133">Transmembrane helix</keyword>
<evidence type="ECO:0000256" key="9">
    <source>
        <dbReference type="SAM" id="Phobius"/>
    </source>
</evidence>
<dbReference type="EMBL" id="KZ305045">
    <property type="protein sequence ID" value="PIA38269.1"/>
    <property type="molecule type" value="Genomic_DNA"/>
</dbReference>
<evidence type="ECO:0000256" key="7">
    <source>
        <dbReference type="ARBA" id="ARBA00023136"/>
    </source>
</evidence>
<dbReference type="OrthoDB" id="1077582at2759"/>
<feature type="transmembrane region" description="Helical" evidence="9">
    <location>
        <begin position="36"/>
        <end position="54"/>
    </location>
</feature>
<dbReference type="PANTHER" id="PTHR31595">
    <property type="entry name" value="LONG-CHAIN-ALCOHOL O-FATTY-ACYLTRANSFERASE 3-RELATED"/>
    <property type="match status" value="1"/>
</dbReference>
<keyword evidence="8" id="KW-0012">Acyltransferase</keyword>
<dbReference type="InterPro" id="IPR044851">
    <property type="entry name" value="Wax_synthase"/>
</dbReference>
<proteinExistence type="inferred from homology"/>
<dbReference type="GO" id="GO:0016020">
    <property type="term" value="C:membrane"/>
    <property type="evidence" value="ECO:0007669"/>
    <property type="project" value="UniProtKB-SubCell"/>
</dbReference>
<feature type="transmembrane region" description="Helical" evidence="9">
    <location>
        <begin position="161"/>
        <end position="187"/>
    </location>
</feature>
<evidence type="ECO:0000313" key="12">
    <source>
        <dbReference type="Proteomes" id="UP000230069"/>
    </source>
</evidence>
<evidence type="ECO:0000256" key="2">
    <source>
        <dbReference type="ARBA" id="ARBA00005179"/>
    </source>
</evidence>
<dbReference type="PANTHER" id="PTHR31595:SF57">
    <property type="entry name" value="OS04G0481900 PROTEIN"/>
    <property type="match status" value="1"/>
</dbReference>